<organism evidence="2 3">
    <name type="scientific">Gemmata algarum</name>
    <dbReference type="NCBI Taxonomy" id="2975278"/>
    <lineage>
        <taxon>Bacteria</taxon>
        <taxon>Pseudomonadati</taxon>
        <taxon>Planctomycetota</taxon>
        <taxon>Planctomycetia</taxon>
        <taxon>Gemmatales</taxon>
        <taxon>Gemmataceae</taxon>
        <taxon>Gemmata</taxon>
    </lineage>
</organism>
<protein>
    <submittedName>
        <fullName evidence="2">Uncharacterized protein</fullName>
    </submittedName>
</protein>
<evidence type="ECO:0000313" key="2">
    <source>
        <dbReference type="EMBL" id="MDY3558529.1"/>
    </source>
</evidence>
<keyword evidence="3" id="KW-1185">Reference proteome</keyword>
<name>A0ABU5EU80_9BACT</name>
<reference evidence="3" key="1">
    <citation type="journal article" date="2023" name="Mar. Drugs">
        <title>Gemmata algarum, a Novel Planctomycete Isolated from an Algal Mat, Displays Antimicrobial Activity.</title>
        <authorList>
            <person name="Kumar G."/>
            <person name="Kallscheuer N."/>
            <person name="Kashif M."/>
            <person name="Ahamad S."/>
            <person name="Jagadeeshwari U."/>
            <person name="Pannikurungottu S."/>
            <person name="Haufschild T."/>
            <person name="Kabuu M."/>
            <person name="Sasikala C."/>
            <person name="Jogler C."/>
            <person name="Ramana C."/>
        </authorList>
    </citation>
    <scope>NUCLEOTIDE SEQUENCE [LARGE SCALE GENOMIC DNA]</scope>
    <source>
        <strain evidence="3">JC673</strain>
    </source>
</reference>
<sequence length="153" mass="15633">MAAWFMSAEFLLCGCAVIGWVWLVRVAGAEWPSLKRVNDALGASTPWYVRKMVAARRALLPAGVAAAVTAAAVPDARPGIAAGVLAVAALAMRCANENNRRILLRSSGSAPRGPGGWDDPGPDAAGAGSRAPRPNPPAPGRADVLRAGAAEAE</sequence>
<comment type="caution">
    <text evidence="2">The sequence shown here is derived from an EMBL/GenBank/DDBJ whole genome shotgun (WGS) entry which is preliminary data.</text>
</comment>
<proteinExistence type="predicted"/>
<dbReference type="EMBL" id="JAXBLV010000034">
    <property type="protein sequence ID" value="MDY3558529.1"/>
    <property type="molecule type" value="Genomic_DNA"/>
</dbReference>
<feature type="compositionally biased region" description="Low complexity" evidence="1">
    <location>
        <begin position="119"/>
        <end position="132"/>
    </location>
</feature>
<accession>A0ABU5EU80</accession>
<evidence type="ECO:0000313" key="3">
    <source>
        <dbReference type="Proteomes" id="UP001272242"/>
    </source>
</evidence>
<dbReference type="RefSeq" id="WP_320685434.1">
    <property type="nucleotide sequence ID" value="NZ_JAXBLV010000034.1"/>
</dbReference>
<feature type="region of interest" description="Disordered" evidence="1">
    <location>
        <begin position="105"/>
        <end position="153"/>
    </location>
</feature>
<dbReference type="Proteomes" id="UP001272242">
    <property type="component" value="Unassembled WGS sequence"/>
</dbReference>
<evidence type="ECO:0000256" key="1">
    <source>
        <dbReference type="SAM" id="MobiDB-lite"/>
    </source>
</evidence>
<gene>
    <name evidence="2" type="ORF">R5W23_005649</name>
</gene>